<reference evidence="2 3" key="1">
    <citation type="submission" date="2024-10" db="EMBL/GenBank/DDBJ databases">
        <authorList>
            <person name="Kim D."/>
        </authorList>
    </citation>
    <scope>NUCLEOTIDE SEQUENCE [LARGE SCALE GENOMIC DNA]</scope>
    <source>
        <strain evidence="2">BH-2024</strain>
    </source>
</reference>
<feature type="region of interest" description="Disordered" evidence="1">
    <location>
        <begin position="31"/>
        <end position="86"/>
    </location>
</feature>
<feature type="compositionally biased region" description="Basic and acidic residues" evidence="1">
    <location>
        <begin position="40"/>
        <end position="53"/>
    </location>
</feature>
<proteinExistence type="predicted"/>
<evidence type="ECO:0000313" key="3">
    <source>
        <dbReference type="Proteomes" id="UP001620626"/>
    </source>
</evidence>
<dbReference type="Proteomes" id="UP001620626">
    <property type="component" value="Unassembled WGS sequence"/>
</dbReference>
<accession>A0ABD2ILQ1</accession>
<dbReference type="EMBL" id="JBICBT010001143">
    <property type="protein sequence ID" value="KAL3081009.1"/>
    <property type="molecule type" value="Genomic_DNA"/>
</dbReference>
<organism evidence="2 3">
    <name type="scientific">Heterodera trifolii</name>
    <dbReference type="NCBI Taxonomy" id="157864"/>
    <lineage>
        <taxon>Eukaryota</taxon>
        <taxon>Metazoa</taxon>
        <taxon>Ecdysozoa</taxon>
        <taxon>Nematoda</taxon>
        <taxon>Chromadorea</taxon>
        <taxon>Rhabditida</taxon>
        <taxon>Tylenchina</taxon>
        <taxon>Tylenchomorpha</taxon>
        <taxon>Tylenchoidea</taxon>
        <taxon>Heteroderidae</taxon>
        <taxon>Heteroderinae</taxon>
        <taxon>Heterodera</taxon>
    </lineage>
</organism>
<name>A0ABD2ILQ1_9BILA</name>
<evidence type="ECO:0000313" key="2">
    <source>
        <dbReference type="EMBL" id="KAL3081009.1"/>
    </source>
</evidence>
<sequence>MGRGHPSVAMASRCGALRALHSPLMWEEHHRTTTAAHSNGRTDGRKRAGEAQKCRGRTKVPKGQNGERGSAKGNPTGHLGNLGGQMSGIFAEGMPWRNFADGQRRKRIITVKGKEAANERTNE</sequence>
<comment type="caution">
    <text evidence="2">The sequence shown here is derived from an EMBL/GenBank/DDBJ whole genome shotgun (WGS) entry which is preliminary data.</text>
</comment>
<gene>
    <name evidence="2" type="ORF">niasHT_037477</name>
</gene>
<evidence type="ECO:0000256" key="1">
    <source>
        <dbReference type="SAM" id="MobiDB-lite"/>
    </source>
</evidence>
<protein>
    <submittedName>
        <fullName evidence="2">Uncharacterized protein</fullName>
    </submittedName>
</protein>
<keyword evidence="3" id="KW-1185">Reference proteome</keyword>
<dbReference type="AlphaFoldDB" id="A0ABD2ILQ1"/>